<dbReference type="InParanoid" id="A0A5J5EMX8"/>
<feature type="signal peptide" evidence="1">
    <location>
        <begin position="1"/>
        <end position="30"/>
    </location>
</feature>
<evidence type="ECO:0000256" key="1">
    <source>
        <dbReference type="SAM" id="SignalP"/>
    </source>
</evidence>
<feature type="chain" id="PRO_5023848595" description="Chitin-binding type-4 domain-containing protein" evidence="1">
    <location>
        <begin position="31"/>
        <end position="302"/>
    </location>
</feature>
<sequence>MPAAAAAAAAIRWRLLTAIVFLMTFAIASAHMAMADPPALRYKTNPYKTTQDYDYTSPLSSSGSNYPCKGYQVDMGTSAGKSVATYSPGGTYTLKLDGSATHNGGSCQISLSFDKGKSWQVIKSFVGGCVKPDPGANQQFSFTIPKGTPSGDVLFAWTWFNNEGNREMYMNCAVVTISGGRRRDLVWPEELNSFQKRALGPNIFLANIGNGCTTVAGTDVEFPDPGSNIERGGSGKTAAPAGNCGKVVVSTGGGSGGSGGGKDCAYWRSQGYLCSEATGLTRWRRGLTLLATLIVGMLAMVL</sequence>
<proteinExistence type="predicted"/>
<dbReference type="PANTHER" id="PTHR36182:SF1">
    <property type="entry name" value="PROTEIN, PUTATIVE (AFU_ORTHOLOGUE AFUA_6G10930)-RELATED"/>
    <property type="match status" value="1"/>
</dbReference>
<keyword evidence="3" id="KW-1185">Reference proteome</keyword>
<dbReference type="Gene3D" id="2.70.50.70">
    <property type="match status" value="1"/>
</dbReference>
<dbReference type="Proteomes" id="UP000326924">
    <property type="component" value="Unassembled WGS sequence"/>
</dbReference>
<gene>
    <name evidence="2" type="ORF">FN846DRAFT_966550</name>
</gene>
<dbReference type="PANTHER" id="PTHR36182">
    <property type="entry name" value="PROTEIN, PUTATIVE (AFU_ORTHOLOGUE AFUA_6G10930)-RELATED"/>
    <property type="match status" value="1"/>
</dbReference>
<evidence type="ECO:0008006" key="4">
    <source>
        <dbReference type="Google" id="ProtNLM"/>
    </source>
</evidence>
<evidence type="ECO:0000313" key="3">
    <source>
        <dbReference type="Proteomes" id="UP000326924"/>
    </source>
</evidence>
<organism evidence="2 3">
    <name type="scientific">Sphaerosporella brunnea</name>
    <dbReference type="NCBI Taxonomy" id="1250544"/>
    <lineage>
        <taxon>Eukaryota</taxon>
        <taxon>Fungi</taxon>
        <taxon>Dikarya</taxon>
        <taxon>Ascomycota</taxon>
        <taxon>Pezizomycotina</taxon>
        <taxon>Pezizomycetes</taxon>
        <taxon>Pezizales</taxon>
        <taxon>Pyronemataceae</taxon>
        <taxon>Sphaerosporella</taxon>
    </lineage>
</organism>
<keyword evidence="1" id="KW-0732">Signal</keyword>
<dbReference type="EMBL" id="VXIS01000228">
    <property type="protein sequence ID" value="KAA8896078.1"/>
    <property type="molecule type" value="Genomic_DNA"/>
</dbReference>
<accession>A0A5J5EMX8</accession>
<dbReference type="AlphaFoldDB" id="A0A5J5EMX8"/>
<evidence type="ECO:0000313" key="2">
    <source>
        <dbReference type="EMBL" id="KAA8896078.1"/>
    </source>
</evidence>
<protein>
    <recommendedName>
        <fullName evidence="4">Chitin-binding type-4 domain-containing protein</fullName>
    </recommendedName>
</protein>
<comment type="caution">
    <text evidence="2">The sequence shown here is derived from an EMBL/GenBank/DDBJ whole genome shotgun (WGS) entry which is preliminary data.</text>
</comment>
<reference evidence="2 3" key="1">
    <citation type="submission" date="2019-09" db="EMBL/GenBank/DDBJ databases">
        <title>Draft genome of the ectomycorrhizal ascomycete Sphaerosporella brunnea.</title>
        <authorList>
            <consortium name="DOE Joint Genome Institute"/>
            <person name="Benucci G.M."/>
            <person name="Marozzi G."/>
            <person name="Antonielli L."/>
            <person name="Sanchez S."/>
            <person name="Marco P."/>
            <person name="Wang X."/>
            <person name="Falini L.B."/>
            <person name="Barry K."/>
            <person name="Haridas S."/>
            <person name="Lipzen A."/>
            <person name="Labutti K."/>
            <person name="Grigoriev I.V."/>
            <person name="Murat C."/>
            <person name="Martin F."/>
            <person name="Albertini E."/>
            <person name="Donnini D."/>
            <person name="Bonito G."/>
        </authorList>
    </citation>
    <scope>NUCLEOTIDE SEQUENCE [LARGE SCALE GENOMIC DNA]</scope>
    <source>
        <strain evidence="2 3">Sb_GMNB300</strain>
    </source>
</reference>
<name>A0A5J5EMX8_9PEZI</name>
<dbReference type="OrthoDB" id="2342176at2759"/>